<feature type="transmembrane region" description="Helical" evidence="1">
    <location>
        <begin position="51"/>
        <end position="72"/>
    </location>
</feature>
<keyword evidence="1" id="KW-0472">Membrane</keyword>
<keyword evidence="1" id="KW-1133">Transmembrane helix</keyword>
<dbReference type="PANTHER" id="PTHR37299">
    <property type="entry name" value="TRANSCRIPTIONAL REGULATOR-RELATED"/>
    <property type="match status" value="1"/>
</dbReference>
<dbReference type="EMBL" id="NQXA01000012">
    <property type="protein sequence ID" value="PHQ28674.1"/>
    <property type="molecule type" value="Genomic_DNA"/>
</dbReference>
<dbReference type="PANTHER" id="PTHR37299:SF1">
    <property type="entry name" value="STAGE 0 SPORULATION PROTEIN A HOMOLOG"/>
    <property type="match status" value="1"/>
</dbReference>
<feature type="transmembrane region" description="Helical" evidence="1">
    <location>
        <begin position="84"/>
        <end position="105"/>
    </location>
</feature>
<protein>
    <submittedName>
        <fullName evidence="3">Transcriptional regulator</fullName>
    </submittedName>
</protein>
<feature type="transmembrane region" description="Helical" evidence="1">
    <location>
        <begin position="12"/>
        <end position="31"/>
    </location>
</feature>
<dbReference type="AlphaFoldDB" id="A0A2G1VPJ3"/>
<dbReference type="Proteomes" id="UP000229433">
    <property type="component" value="Unassembled WGS sequence"/>
</dbReference>
<dbReference type="RefSeq" id="WP_099646966.1">
    <property type="nucleotide sequence ID" value="NZ_KZ319294.1"/>
</dbReference>
<dbReference type="SMART" id="SM00850">
    <property type="entry name" value="LytTR"/>
    <property type="match status" value="1"/>
</dbReference>
<feature type="domain" description="HTH LytTR-type" evidence="2">
    <location>
        <begin position="197"/>
        <end position="262"/>
    </location>
</feature>
<evidence type="ECO:0000259" key="2">
    <source>
        <dbReference type="PROSITE" id="PS50930"/>
    </source>
</evidence>
<comment type="caution">
    <text evidence="3">The sequence shown here is derived from an EMBL/GenBank/DDBJ whole genome shotgun (WGS) entry which is preliminary data.</text>
</comment>
<dbReference type="InterPro" id="IPR007492">
    <property type="entry name" value="LytTR_DNA-bd_dom"/>
</dbReference>
<dbReference type="InterPro" id="IPR046947">
    <property type="entry name" value="LytR-like"/>
</dbReference>
<keyword evidence="4" id="KW-1185">Reference proteome</keyword>
<sequence>MNKNYPFDPVLKRHLFIASGLFLWVFLFLFFTEPLDVSELGFEEKLMYLPVYALVAALGYIMLLPLQSWVYAGNDKNWKIGSELLMLLAFSLVGLLSVRLVYLFVVVPYEPNPYTLIYFITHIYLPALLVVLPIVAVGRYGLGRYLEKKQEEQKITIAGSGNYEGFRLEWKQLIMVTSADNYVEVVYTENNQPKKHLIRNTLSAVASDLPQLLKVHRSFLINPDHYKYVNSENGKWELVMIHDLKCTVSKTHLPEVKAALNFATN</sequence>
<reference evidence="3 4" key="1">
    <citation type="submission" date="2017-08" db="EMBL/GenBank/DDBJ databases">
        <title>The whole genome shortgun sequences of strain Leeuwenhoekiella nanhaiensis G18 from the South China Sea.</title>
        <authorList>
            <person name="Liu Q."/>
        </authorList>
    </citation>
    <scope>NUCLEOTIDE SEQUENCE [LARGE SCALE GENOMIC DNA]</scope>
    <source>
        <strain evidence="3 4">G18</strain>
    </source>
</reference>
<proteinExistence type="predicted"/>
<name>A0A2G1VPJ3_9FLAO</name>
<evidence type="ECO:0000313" key="4">
    <source>
        <dbReference type="Proteomes" id="UP000229433"/>
    </source>
</evidence>
<evidence type="ECO:0000313" key="3">
    <source>
        <dbReference type="EMBL" id="PHQ28674.1"/>
    </source>
</evidence>
<dbReference type="GO" id="GO:0000156">
    <property type="term" value="F:phosphorelay response regulator activity"/>
    <property type="evidence" value="ECO:0007669"/>
    <property type="project" value="InterPro"/>
</dbReference>
<organism evidence="3 4">
    <name type="scientific">Leeuwenhoekiella nanhaiensis</name>
    <dbReference type="NCBI Taxonomy" id="1655491"/>
    <lineage>
        <taxon>Bacteria</taxon>
        <taxon>Pseudomonadati</taxon>
        <taxon>Bacteroidota</taxon>
        <taxon>Flavobacteriia</taxon>
        <taxon>Flavobacteriales</taxon>
        <taxon>Flavobacteriaceae</taxon>
        <taxon>Leeuwenhoekiella</taxon>
    </lineage>
</organism>
<accession>A0A2G1VPJ3</accession>
<gene>
    <name evidence="3" type="ORF">CJ305_14290</name>
</gene>
<dbReference type="OrthoDB" id="1374288at2"/>
<dbReference type="GO" id="GO:0003677">
    <property type="term" value="F:DNA binding"/>
    <property type="evidence" value="ECO:0007669"/>
    <property type="project" value="InterPro"/>
</dbReference>
<dbReference type="Gene3D" id="2.40.50.1020">
    <property type="entry name" value="LytTr DNA-binding domain"/>
    <property type="match status" value="1"/>
</dbReference>
<feature type="transmembrane region" description="Helical" evidence="1">
    <location>
        <begin position="117"/>
        <end position="142"/>
    </location>
</feature>
<evidence type="ECO:0000256" key="1">
    <source>
        <dbReference type="SAM" id="Phobius"/>
    </source>
</evidence>
<dbReference type="PROSITE" id="PS50930">
    <property type="entry name" value="HTH_LYTTR"/>
    <property type="match status" value="1"/>
</dbReference>
<keyword evidence="1" id="KW-0812">Transmembrane</keyword>
<dbReference type="Pfam" id="PF04397">
    <property type="entry name" value="LytTR"/>
    <property type="match status" value="1"/>
</dbReference>